<proteinExistence type="predicted"/>
<evidence type="ECO:0000313" key="2">
    <source>
        <dbReference type="Proteomes" id="UP001165064"/>
    </source>
</evidence>
<keyword evidence="2" id="KW-1185">Reference proteome</keyword>
<dbReference type="Proteomes" id="UP001165064">
    <property type="component" value="Unassembled WGS sequence"/>
</dbReference>
<gene>
    <name evidence="1" type="ORF">Amon02_000438900</name>
</gene>
<reference evidence="1" key="1">
    <citation type="submission" date="2023-04" db="EMBL/GenBank/DDBJ databases">
        <title>Ambrosiozyma monospora NBRC 10751.</title>
        <authorList>
            <person name="Ichikawa N."/>
            <person name="Sato H."/>
            <person name="Tonouchi N."/>
        </authorList>
    </citation>
    <scope>NUCLEOTIDE SEQUENCE</scope>
    <source>
        <strain evidence="1">NBRC 10751</strain>
    </source>
</reference>
<sequence>MSKTATLSSNGVHNSSTAGKSTSAVLKELLESSRNLPRRLNDIGTIHLSLNQIKKKAYDSRKYNKGPDTVNPYTKAHYLLVGSGVTIEDIDNDLKSIDLHQLDSGLSSSSLQASQAIFVHSCKRL</sequence>
<evidence type="ECO:0000313" key="1">
    <source>
        <dbReference type="EMBL" id="GME80293.1"/>
    </source>
</evidence>
<comment type="caution">
    <text evidence="1">The sequence shown here is derived from an EMBL/GenBank/DDBJ whole genome shotgun (WGS) entry which is preliminary data.</text>
</comment>
<accession>A0ACB5T3I4</accession>
<organism evidence="1 2">
    <name type="scientific">Ambrosiozyma monospora</name>
    <name type="common">Yeast</name>
    <name type="synonym">Endomycopsis monosporus</name>
    <dbReference type="NCBI Taxonomy" id="43982"/>
    <lineage>
        <taxon>Eukaryota</taxon>
        <taxon>Fungi</taxon>
        <taxon>Dikarya</taxon>
        <taxon>Ascomycota</taxon>
        <taxon>Saccharomycotina</taxon>
        <taxon>Pichiomycetes</taxon>
        <taxon>Pichiales</taxon>
        <taxon>Pichiaceae</taxon>
        <taxon>Ambrosiozyma</taxon>
    </lineage>
</organism>
<name>A0ACB5T3I4_AMBMO</name>
<protein>
    <submittedName>
        <fullName evidence="1">Unnamed protein product</fullName>
    </submittedName>
</protein>
<dbReference type="EMBL" id="BSXS01002998">
    <property type="protein sequence ID" value="GME80293.1"/>
    <property type="molecule type" value="Genomic_DNA"/>
</dbReference>